<dbReference type="Pfam" id="PF17754">
    <property type="entry name" value="TetR_C_14"/>
    <property type="match status" value="1"/>
</dbReference>
<dbReference type="InterPro" id="IPR009057">
    <property type="entry name" value="Homeodomain-like_sf"/>
</dbReference>
<keyword evidence="3" id="KW-0804">Transcription</keyword>
<dbReference type="PANTHER" id="PTHR30055">
    <property type="entry name" value="HTH-TYPE TRANSCRIPTIONAL REGULATOR RUTR"/>
    <property type="match status" value="1"/>
</dbReference>
<keyword evidence="1" id="KW-0805">Transcription regulation</keyword>
<keyword evidence="2 4" id="KW-0238">DNA-binding</keyword>
<feature type="DNA-binding region" description="H-T-H motif" evidence="4">
    <location>
        <begin position="52"/>
        <end position="71"/>
    </location>
</feature>
<dbReference type="Proteomes" id="UP001501116">
    <property type="component" value="Unassembled WGS sequence"/>
</dbReference>
<proteinExistence type="predicted"/>
<evidence type="ECO:0000256" key="2">
    <source>
        <dbReference type="ARBA" id="ARBA00023125"/>
    </source>
</evidence>
<dbReference type="EMBL" id="BAAANN010000055">
    <property type="protein sequence ID" value="GAA1990318.1"/>
    <property type="molecule type" value="Genomic_DNA"/>
</dbReference>
<evidence type="ECO:0000256" key="3">
    <source>
        <dbReference type="ARBA" id="ARBA00023163"/>
    </source>
</evidence>
<accession>A0ABN2SPU0</accession>
<dbReference type="PROSITE" id="PS50977">
    <property type="entry name" value="HTH_TETR_2"/>
    <property type="match status" value="1"/>
</dbReference>
<evidence type="ECO:0000313" key="6">
    <source>
        <dbReference type="EMBL" id="GAA1990318.1"/>
    </source>
</evidence>
<name>A0ABN2SPU0_9PSEU</name>
<dbReference type="SUPFAM" id="SSF46689">
    <property type="entry name" value="Homeodomain-like"/>
    <property type="match status" value="1"/>
</dbReference>
<dbReference type="Pfam" id="PF00440">
    <property type="entry name" value="TetR_N"/>
    <property type="match status" value="1"/>
</dbReference>
<dbReference type="Gene3D" id="1.10.357.10">
    <property type="entry name" value="Tetracycline Repressor, domain 2"/>
    <property type="match status" value="1"/>
</dbReference>
<dbReference type="InterPro" id="IPR050109">
    <property type="entry name" value="HTH-type_TetR-like_transc_reg"/>
</dbReference>
<reference evidence="6 7" key="1">
    <citation type="journal article" date="2019" name="Int. J. Syst. Evol. Microbiol.">
        <title>The Global Catalogue of Microorganisms (GCM) 10K type strain sequencing project: providing services to taxonomists for standard genome sequencing and annotation.</title>
        <authorList>
            <consortium name="The Broad Institute Genomics Platform"/>
            <consortium name="The Broad Institute Genome Sequencing Center for Infectious Disease"/>
            <person name="Wu L."/>
            <person name="Ma J."/>
        </authorList>
    </citation>
    <scope>NUCLEOTIDE SEQUENCE [LARGE SCALE GENOMIC DNA]</scope>
    <source>
        <strain evidence="6 7">JCM 14545</strain>
    </source>
</reference>
<evidence type="ECO:0000256" key="1">
    <source>
        <dbReference type="ARBA" id="ARBA00023015"/>
    </source>
</evidence>
<gene>
    <name evidence="6" type="ORF">GCM10009754_80790</name>
</gene>
<protein>
    <submittedName>
        <fullName evidence="6">TetR/AcrR family transcriptional regulator</fullName>
    </submittedName>
</protein>
<evidence type="ECO:0000313" key="7">
    <source>
        <dbReference type="Proteomes" id="UP001501116"/>
    </source>
</evidence>
<dbReference type="PANTHER" id="PTHR30055:SF238">
    <property type="entry name" value="MYCOFACTOCIN BIOSYNTHESIS TRANSCRIPTIONAL REGULATOR MFTR-RELATED"/>
    <property type="match status" value="1"/>
</dbReference>
<keyword evidence="7" id="KW-1185">Reference proteome</keyword>
<organism evidence="6 7">
    <name type="scientific">Amycolatopsis minnesotensis</name>
    <dbReference type="NCBI Taxonomy" id="337894"/>
    <lineage>
        <taxon>Bacteria</taxon>
        <taxon>Bacillati</taxon>
        <taxon>Actinomycetota</taxon>
        <taxon>Actinomycetes</taxon>
        <taxon>Pseudonocardiales</taxon>
        <taxon>Pseudonocardiaceae</taxon>
        <taxon>Amycolatopsis</taxon>
    </lineage>
</organism>
<dbReference type="InterPro" id="IPR001647">
    <property type="entry name" value="HTH_TetR"/>
</dbReference>
<sequence>MRATQVCRYRDDVTEGKRGESSLREFKKNAAREALSRAAVRLVVERGLENVRVEDIAAEVGVSPRTFNNYFSSKEEAVCSVSVDRRSQLLDALRARPEDEPVIEAVTGALLGLCAAGAPDVAYLARVRAATQNPGVWGEYLKAHVAVEEAMTVEIARRSGTDPETDLFPRLLAGAVSSAMRVAIGHWSEQVWPGSFSSLVAHVLDQLLAGMPEPAKTEEPGAAPQPAATR</sequence>
<dbReference type="Gene3D" id="1.10.10.60">
    <property type="entry name" value="Homeodomain-like"/>
    <property type="match status" value="1"/>
</dbReference>
<feature type="domain" description="HTH tetR-type" evidence="5">
    <location>
        <begin position="29"/>
        <end position="89"/>
    </location>
</feature>
<comment type="caution">
    <text evidence="6">The sequence shown here is derived from an EMBL/GenBank/DDBJ whole genome shotgun (WGS) entry which is preliminary data.</text>
</comment>
<evidence type="ECO:0000259" key="5">
    <source>
        <dbReference type="PROSITE" id="PS50977"/>
    </source>
</evidence>
<evidence type="ECO:0000256" key="4">
    <source>
        <dbReference type="PROSITE-ProRule" id="PRU00335"/>
    </source>
</evidence>
<dbReference type="InterPro" id="IPR041347">
    <property type="entry name" value="MftR_C"/>
</dbReference>